<evidence type="ECO:0000313" key="2">
    <source>
        <dbReference type="EMBL" id="TJZ87187.1"/>
    </source>
</evidence>
<dbReference type="AlphaFoldDB" id="A0A4U0QY80"/>
<dbReference type="EMBL" id="SUNH01000004">
    <property type="protein sequence ID" value="TJZ87187.1"/>
    <property type="molecule type" value="Genomic_DNA"/>
</dbReference>
<organism evidence="2 3">
    <name type="scientific">Paracoccus hibiscisoli</name>
    <dbReference type="NCBI Taxonomy" id="2023261"/>
    <lineage>
        <taxon>Bacteria</taxon>
        <taxon>Pseudomonadati</taxon>
        <taxon>Pseudomonadota</taxon>
        <taxon>Alphaproteobacteria</taxon>
        <taxon>Rhodobacterales</taxon>
        <taxon>Paracoccaceae</taxon>
        <taxon>Paracoccus</taxon>
    </lineage>
</organism>
<dbReference type="OrthoDB" id="7837118at2"/>
<comment type="caution">
    <text evidence="2">The sequence shown here is derived from an EMBL/GenBank/DDBJ whole genome shotgun (WGS) entry which is preliminary data.</text>
</comment>
<sequence>MFRLALTLSLATGPAWSQDMLTQCVNQCLFEYGPAGSPAHDLCVAQLCMAAAPAPEAAPPPTPSQVPAPALAQPPGPIWRADPTLGTAEIRWRGRSMAFRCDAEGGSISVSGLGGGGSALSFAVDGQRLDVPFQTRDGTHYAQVEPESALLEALMAGRQVTIVAGQVTLTLPLAGSRRAISQVMADCDPTP</sequence>
<feature type="signal peptide" evidence="1">
    <location>
        <begin position="1"/>
        <end position="17"/>
    </location>
</feature>
<reference evidence="2 3" key="1">
    <citation type="submission" date="2019-04" db="EMBL/GenBank/DDBJ databases">
        <authorList>
            <person name="Li J."/>
        </authorList>
    </citation>
    <scope>NUCLEOTIDE SEQUENCE [LARGE SCALE GENOMIC DNA]</scope>
    <source>
        <strain evidence="2 3">CCTCC AB2016182</strain>
    </source>
</reference>
<proteinExistence type="predicted"/>
<keyword evidence="3" id="KW-1185">Reference proteome</keyword>
<feature type="chain" id="PRO_5020774896" evidence="1">
    <location>
        <begin position="18"/>
        <end position="191"/>
    </location>
</feature>
<accession>A0A4U0QY80</accession>
<protein>
    <submittedName>
        <fullName evidence="2">Uncharacterized protein</fullName>
    </submittedName>
</protein>
<dbReference type="Proteomes" id="UP000306223">
    <property type="component" value="Unassembled WGS sequence"/>
</dbReference>
<gene>
    <name evidence="2" type="ORF">FA740_02745</name>
</gene>
<name>A0A4U0QY80_9RHOB</name>
<dbReference type="RefSeq" id="WP_136855245.1">
    <property type="nucleotide sequence ID" value="NZ_SUNH01000004.1"/>
</dbReference>
<keyword evidence="1" id="KW-0732">Signal</keyword>
<evidence type="ECO:0000256" key="1">
    <source>
        <dbReference type="SAM" id="SignalP"/>
    </source>
</evidence>
<evidence type="ECO:0000313" key="3">
    <source>
        <dbReference type="Proteomes" id="UP000306223"/>
    </source>
</evidence>